<dbReference type="Proteomes" id="UP000053584">
    <property type="component" value="Unassembled WGS sequence"/>
</dbReference>
<dbReference type="EMBL" id="KL206458">
    <property type="protein sequence ID" value="KFV82478.1"/>
    <property type="molecule type" value="Genomic_DNA"/>
</dbReference>
<dbReference type="Pfam" id="PF15123">
    <property type="entry name" value="DUF4562"/>
    <property type="match status" value="1"/>
</dbReference>
<keyword evidence="3" id="KW-1185">Reference proteome</keyword>
<feature type="non-terminal residue" evidence="2">
    <location>
        <position position="1"/>
    </location>
</feature>
<dbReference type="PANTHER" id="PTHR34833">
    <property type="entry name" value="GENE, 17359-RELATED"/>
    <property type="match status" value="1"/>
</dbReference>
<evidence type="ECO:0000313" key="3">
    <source>
        <dbReference type="Proteomes" id="UP000053584"/>
    </source>
</evidence>
<feature type="region of interest" description="Disordered" evidence="1">
    <location>
        <begin position="1"/>
        <end position="23"/>
    </location>
</feature>
<dbReference type="PANTHER" id="PTHR34833:SF1">
    <property type="entry name" value="GENE, 17359-RELATED"/>
    <property type="match status" value="1"/>
</dbReference>
<name>A0A093HIK9_STRCA</name>
<accession>A0A093HIK9</accession>
<feature type="non-terminal residue" evidence="2">
    <location>
        <position position="134"/>
    </location>
</feature>
<reference evidence="2 3" key="1">
    <citation type="submission" date="2014-04" db="EMBL/GenBank/DDBJ databases">
        <title>Genome evolution of avian class.</title>
        <authorList>
            <person name="Zhang G."/>
            <person name="Li C."/>
        </authorList>
    </citation>
    <scope>NUCLEOTIDE SEQUENCE [LARGE SCALE GENOMIC DNA]</scope>
    <source>
        <strain evidence="2">BGI_N308</strain>
    </source>
</reference>
<protein>
    <submittedName>
        <fullName evidence="2">Uncharacterized protein C4orf45</fullName>
    </submittedName>
</protein>
<organism evidence="2 3">
    <name type="scientific">Struthio camelus australis</name>
    <dbReference type="NCBI Taxonomy" id="441894"/>
    <lineage>
        <taxon>Eukaryota</taxon>
        <taxon>Metazoa</taxon>
        <taxon>Chordata</taxon>
        <taxon>Craniata</taxon>
        <taxon>Vertebrata</taxon>
        <taxon>Euteleostomi</taxon>
        <taxon>Archelosauria</taxon>
        <taxon>Archosauria</taxon>
        <taxon>Dinosauria</taxon>
        <taxon>Saurischia</taxon>
        <taxon>Theropoda</taxon>
        <taxon>Coelurosauria</taxon>
        <taxon>Aves</taxon>
        <taxon>Palaeognathae</taxon>
        <taxon>Struthioniformes</taxon>
        <taxon>Struthionidae</taxon>
        <taxon>Struthio</taxon>
    </lineage>
</organism>
<feature type="compositionally biased region" description="Basic and acidic residues" evidence="1">
    <location>
        <begin position="1"/>
        <end position="17"/>
    </location>
</feature>
<evidence type="ECO:0000256" key="1">
    <source>
        <dbReference type="SAM" id="MobiDB-lite"/>
    </source>
</evidence>
<dbReference type="AlphaFoldDB" id="A0A093HIK9"/>
<evidence type="ECO:0000313" key="2">
    <source>
        <dbReference type="EMBL" id="KFV82478.1"/>
    </source>
</evidence>
<gene>
    <name evidence="2" type="ORF">N308_08166</name>
</gene>
<sequence length="134" mass="15124">GPDGIGDYRTRKPEDTHYIGATSPAIEGTSDAYYLWRPAPRTSQASHRRPSLTGEIGWGVRELSQFSRQNLQSGMQIRKGPFRQAAEDKITHRYQNPWQPAPSVLEQQGHNARARLAWNLTSYDHPQSARAAKI</sequence>
<dbReference type="InterPro" id="IPR027814">
    <property type="entry name" value="DUF4562"/>
</dbReference>
<proteinExistence type="predicted"/>